<keyword evidence="2 10" id="KW-0547">Nucleotide-binding</keyword>
<evidence type="ECO:0000259" key="12">
    <source>
        <dbReference type="PROSITE" id="PS51192"/>
    </source>
</evidence>
<sequence>MSNVTNQNGTGLEQQLAGLDLQPQAPKAGRYIPPHLRRQLANTSQGPLPHSLPHFPSIHPSIPPSIGYPIPTREAGEESKRASLDTRPSESRDVRSSLGNNTRGYDRGGQRDDRDRDRDRDYDRGYDSRYPRRDRVGYIEVSVGRDSGFQNGDTDRWNDSAERWGNRDREREQDRDRDRERDRRGTSSASGGRERDRRDDDYNEPPPPRNDRWKEPEPRTEDRQNRWASDDVRRSTSRRDENDWTIPLPRDERQELELFGTGNTGINFSKYEDIPVEASGEGVPDCITSFEDVNLTELTRMNIALARYDKPTPVQKYAIPIVLARRDVMACAQTGSGKTAAFLVPILNQMFEAGPVKHVGSFNRRKQYPLGLVLAPTRELATQIYDEARKFAYRSRVRPCVVYGGSPIYEQIRELERGCHLLVATPGRLVDMLARGRVALDYCRHLVLDEADRMLDMGFEPQIRKIVECHTMPKTGERQTLMFSATFPKQIQVLAQDFLHKYVFLAVGRVGSTSENITQKVVWVEESQKRSFLLDLLNASNLLQRSRPEEDQLTLVFVETKKGADQLEEYLDTEGYPVTSIHGDRTQREREEALRRFRSGQTPILVATAVAARGLDIPHVRHVINFDLPSDVEEYVHRIGRTGRMGNLGVATSFFNDNNRGLARDLVELLVEAKQDVPNWLTSTAADGRLGGGGRRSGSRAGATRFGTSSGGFGARDFRTQSRIAPRSGGTGSGTGTSIGGGAYGFGGGGGGGSYGGNYGGSYSGGGGGGGGGTDWWDS</sequence>
<feature type="domain" description="Helicase C-terminal" evidence="13">
    <location>
        <begin position="516"/>
        <end position="685"/>
    </location>
</feature>
<feature type="domain" description="Helicase ATP-binding" evidence="12">
    <location>
        <begin position="319"/>
        <end position="505"/>
    </location>
</feature>
<keyword evidence="5 10" id="KW-0067">ATP-binding</keyword>
<dbReference type="SMART" id="SM00487">
    <property type="entry name" value="DEXDc"/>
    <property type="match status" value="1"/>
</dbReference>
<comment type="caution">
    <text evidence="15">The sequence shown here is derived from an EMBL/GenBank/DDBJ whole genome shotgun (WGS) entry which is preliminary data.</text>
</comment>
<feature type="region of interest" description="Disordered" evidence="11">
    <location>
        <begin position="144"/>
        <end position="248"/>
    </location>
</feature>
<feature type="compositionally biased region" description="Polar residues" evidence="11">
    <location>
        <begin position="1"/>
        <end position="13"/>
    </location>
</feature>
<dbReference type="Proteomes" id="UP000299102">
    <property type="component" value="Unassembled WGS sequence"/>
</dbReference>
<gene>
    <name evidence="15" type="primary">an3</name>
    <name evidence="15" type="ORF">EVAR_15720_1</name>
</gene>
<evidence type="ECO:0000256" key="1">
    <source>
        <dbReference type="ARBA" id="ARBA00012552"/>
    </source>
</evidence>
<dbReference type="PROSITE" id="PS00039">
    <property type="entry name" value="DEAD_ATP_HELICASE"/>
    <property type="match status" value="1"/>
</dbReference>
<dbReference type="GO" id="GO:0003724">
    <property type="term" value="F:RNA helicase activity"/>
    <property type="evidence" value="ECO:0007669"/>
    <property type="project" value="UniProtKB-EC"/>
</dbReference>
<evidence type="ECO:0000313" key="15">
    <source>
        <dbReference type="EMBL" id="GBP23045.1"/>
    </source>
</evidence>
<feature type="compositionally biased region" description="Basic and acidic residues" evidence="11">
    <location>
        <begin position="74"/>
        <end position="95"/>
    </location>
</feature>
<evidence type="ECO:0000259" key="13">
    <source>
        <dbReference type="PROSITE" id="PS51194"/>
    </source>
</evidence>
<keyword evidence="3 10" id="KW-0378">Hydrolase</keyword>
<name>A0A4C1U9G5_EUMVA</name>
<dbReference type="PROSITE" id="PS51192">
    <property type="entry name" value="HELICASE_ATP_BIND_1"/>
    <property type="match status" value="1"/>
</dbReference>
<dbReference type="PANTHER" id="PTHR47958">
    <property type="entry name" value="ATP-DEPENDENT RNA HELICASE DBP3"/>
    <property type="match status" value="1"/>
</dbReference>
<evidence type="ECO:0000313" key="16">
    <source>
        <dbReference type="Proteomes" id="UP000299102"/>
    </source>
</evidence>
<evidence type="ECO:0000256" key="6">
    <source>
        <dbReference type="ARBA" id="ARBA00022884"/>
    </source>
</evidence>
<dbReference type="Gene3D" id="3.40.50.300">
    <property type="entry name" value="P-loop containing nucleotide triphosphate hydrolases"/>
    <property type="match status" value="2"/>
</dbReference>
<dbReference type="Pfam" id="PF00270">
    <property type="entry name" value="DEAD"/>
    <property type="match status" value="1"/>
</dbReference>
<dbReference type="EC" id="3.6.4.13" evidence="1"/>
<dbReference type="FunFam" id="3.40.50.300:FF:000008">
    <property type="entry name" value="ATP-dependent RNA helicase RhlB"/>
    <property type="match status" value="1"/>
</dbReference>
<dbReference type="Pfam" id="PF00271">
    <property type="entry name" value="Helicase_C"/>
    <property type="match status" value="1"/>
</dbReference>
<evidence type="ECO:0000256" key="8">
    <source>
        <dbReference type="ARBA" id="ARBA00047984"/>
    </source>
</evidence>
<dbReference type="InterPro" id="IPR014014">
    <property type="entry name" value="RNA_helicase_DEAD_Q_motif"/>
</dbReference>
<feature type="short sequence motif" description="Q motif" evidence="9">
    <location>
        <begin position="288"/>
        <end position="316"/>
    </location>
</feature>
<feature type="region of interest" description="Disordered" evidence="11">
    <location>
        <begin position="683"/>
        <end position="716"/>
    </location>
</feature>
<evidence type="ECO:0000259" key="14">
    <source>
        <dbReference type="PROSITE" id="PS51195"/>
    </source>
</evidence>
<proteinExistence type="inferred from homology"/>
<dbReference type="InterPro" id="IPR014001">
    <property type="entry name" value="Helicase_ATP-bd"/>
</dbReference>
<dbReference type="PROSITE" id="PS51195">
    <property type="entry name" value="Q_MOTIF"/>
    <property type="match status" value="1"/>
</dbReference>
<evidence type="ECO:0000256" key="10">
    <source>
        <dbReference type="RuleBase" id="RU000492"/>
    </source>
</evidence>
<dbReference type="STRING" id="151549.A0A4C1U9G5"/>
<comment type="similarity">
    <text evidence="7">Belongs to the DEAD box helicase family. DDX3/DED1 subfamily.</text>
</comment>
<protein>
    <recommendedName>
        <fullName evidence="1">RNA helicase</fullName>
        <ecNumber evidence="1">3.6.4.13</ecNumber>
    </recommendedName>
</protein>
<dbReference type="GO" id="GO:0003723">
    <property type="term" value="F:RNA binding"/>
    <property type="evidence" value="ECO:0007669"/>
    <property type="project" value="UniProtKB-KW"/>
</dbReference>
<feature type="compositionally biased region" description="Low complexity" evidence="11">
    <location>
        <begin position="46"/>
        <end position="71"/>
    </location>
</feature>
<keyword evidence="4 10" id="KW-0347">Helicase</keyword>
<dbReference type="InterPro" id="IPR027417">
    <property type="entry name" value="P-loop_NTPase"/>
</dbReference>
<reference evidence="15 16" key="1">
    <citation type="journal article" date="2019" name="Commun. Biol.">
        <title>The bagworm genome reveals a unique fibroin gene that provides high tensile strength.</title>
        <authorList>
            <person name="Kono N."/>
            <person name="Nakamura H."/>
            <person name="Ohtoshi R."/>
            <person name="Tomita M."/>
            <person name="Numata K."/>
            <person name="Arakawa K."/>
        </authorList>
    </citation>
    <scope>NUCLEOTIDE SEQUENCE [LARGE SCALE GENOMIC DNA]</scope>
</reference>
<dbReference type="GO" id="GO:0031047">
    <property type="term" value="P:regulatory ncRNA-mediated gene silencing"/>
    <property type="evidence" value="ECO:0007669"/>
    <property type="project" value="UniProtKB-ARBA"/>
</dbReference>
<dbReference type="InterPro" id="IPR011545">
    <property type="entry name" value="DEAD/DEAH_box_helicase_dom"/>
</dbReference>
<feature type="domain" description="DEAD-box RNA helicase Q" evidence="14">
    <location>
        <begin position="288"/>
        <end position="316"/>
    </location>
</feature>
<dbReference type="InterPro" id="IPR000629">
    <property type="entry name" value="RNA-helicase_DEAD-box_CS"/>
</dbReference>
<evidence type="ECO:0000256" key="9">
    <source>
        <dbReference type="PROSITE-ProRule" id="PRU00552"/>
    </source>
</evidence>
<dbReference type="FunFam" id="3.40.50.300:FF:000160">
    <property type="entry name" value="ATP-dependent RNA helicase DDX3X"/>
    <property type="match status" value="1"/>
</dbReference>
<dbReference type="OrthoDB" id="196131at2759"/>
<accession>A0A4C1U9G5</accession>
<evidence type="ECO:0000256" key="7">
    <source>
        <dbReference type="ARBA" id="ARBA00024358"/>
    </source>
</evidence>
<evidence type="ECO:0000256" key="5">
    <source>
        <dbReference type="ARBA" id="ARBA00022840"/>
    </source>
</evidence>
<feature type="compositionally biased region" description="Basic and acidic residues" evidence="11">
    <location>
        <begin position="153"/>
        <end position="185"/>
    </location>
</feature>
<evidence type="ECO:0000256" key="3">
    <source>
        <dbReference type="ARBA" id="ARBA00022801"/>
    </source>
</evidence>
<feature type="compositionally biased region" description="Basic and acidic residues" evidence="11">
    <location>
        <begin position="209"/>
        <end position="242"/>
    </location>
</feature>
<feature type="region of interest" description="Disordered" evidence="11">
    <location>
        <begin position="1"/>
        <end position="130"/>
    </location>
</feature>
<dbReference type="PROSITE" id="PS51194">
    <property type="entry name" value="HELICASE_CTER"/>
    <property type="match status" value="1"/>
</dbReference>
<comment type="catalytic activity">
    <reaction evidence="8">
        <text>ATP + H2O = ADP + phosphate + H(+)</text>
        <dbReference type="Rhea" id="RHEA:13065"/>
        <dbReference type="ChEBI" id="CHEBI:15377"/>
        <dbReference type="ChEBI" id="CHEBI:15378"/>
        <dbReference type="ChEBI" id="CHEBI:30616"/>
        <dbReference type="ChEBI" id="CHEBI:43474"/>
        <dbReference type="ChEBI" id="CHEBI:456216"/>
        <dbReference type="EC" id="3.6.4.13"/>
    </reaction>
</comment>
<dbReference type="CDD" id="cd18787">
    <property type="entry name" value="SF2_C_DEAD"/>
    <property type="match status" value="1"/>
</dbReference>
<evidence type="ECO:0000256" key="2">
    <source>
        <dbReference type="ARBA" id="ARBA00022741"/>
    </source>
</evidence>
<dbReference type="SMART" id="SM00490">
    <property type="entry name" value="HELICc"/>
    <property type="match status" value="1"/>
</dbReference>
<organism evidence="15 16">
    <name type="scientific">Eumeta variegata</name>
    <name type="common">Bagworm moth</name>
    <name type="synonym">Eumeta japonica</name>
    <dbReference type="NCBI Taxonomy" id="151549"/>
    <lineage>
        <taxon>Eukaryota</taxon>
        <taxon>Metazoa</taxon>
        <taxon>Ecdysozoa</taxon>
        <taxon>Arthropoda</taxon>
        <taxon>Hexapoda</taxon>
        <taxon>Insecta</taxon>
        <taxon>Pterygota</taxon>
        <taxon>Neoptera</taxon>
        <taxon>Endopterygota</taxon>
        <taxon>Lepidoptera</taxon>
        <taxon>Glossata</taxon>
        <taxon>Ditrysia</taxon>
        <taxon>Tineoidea</taxon>
        <taxon>Psychidae</taxon>
        <taxon>Oiketicinae</taxon>
        <taxon>Eumeta</taxon>
    </lineage>
</organism>
<dbReference type="GO" id="GO:0016787">
    <property type="term" value="F:hydrolase activity"/>
    <property type="evidence" value="ECO:0007669"/>
    <property type="project" value="UniProtKB-KW"/>
</dbReference>
<dbReference type="AlphaFoldDB" id="A0A4C1U9G5"/>
<dbReference type="GO" id="GO:0005524">
    <property type="term" value="F:ATP binding"/>
    <property type="evidence" value="ECO:0007669"/>
    <property type="project" value="UniProtKB-KW"/>
</dbReference>
<dbReference type="SUPFAM" id="SSF52540">
    <property type="entry name" value="P-loop containing nucleoside triphosphate hydrolases"/>
    <property type="match status" value="1"/>
</dbReference>
<feature type="compositionally biased region" description="Basic and acidic residues" evidence="11">
    <location>
        <begin position="104"/>
        <end position="130"/>
    </location>
</feature>
<dbReference type="InterPro" id="IPR001650">
    <property type="entry name" value="Helicase_C-like"/>
</dbReference>
<dbReference type="EMBL" id="BGZK01000146">
    <property type="protein sequence ID" value="GBP23045.1"/>
    <property type="molecule type" value="Genomic_DNA"/>
</dbReference>
<keyword evidence="6" id="KW-0694">RNA-binding</keyword>
<evidence type="ECO:0000256" key="4">
    <source>
        <dbReference type="ARBA" id="ARBA00022806"/>
    </source>
</evidence>
<keyword evidence="16" id="KW-1185">Reference proteome</keyword>
<evidence type="ECO:0000256" key="11">
    <source>
        <dbReference type="SAM" id="MobiDB-lite"/>
    </source>
</evidence>